<dbReference type="Proteomes" id="UP001447188">
    <property type="component" value="Unassembled WGS sequence"/>
</dbReference>
<dbReference type="EMBL" id="JBBBZM010000082">
    <property type="protein sequence ID" value="KAL0634912.1"/>
    <property type="molecule type" value="Genomic_DNA"/>
</dbReference>
<sequence>MSTANMLSRSPLASTVFVDDSGKKNIRVYFQDPMGNVKETYFRQGDGWHTRPNNIVGKATLNNGLAVTNWKNGNEIRVYYLDSNNKIVERCYSGGAAGEWYDGELTGKHEAAPYTQLSAISFLHGDIFRIRVYFQGTDDKVHELCRDNQNPWTLGAQFPVATKGTCITSSCLRAKPNHIWLFFQTPDLKVVEYLYQGSGSWKQGIFQSQMLYDPGAYISVSSFGKDSHRVYTVTRDNKLAVTAFDGPANSWKPTTVITDQIPFGALAGIPVAGEGEPEPAVRIYNQRKPCEITEWGTYDGNTYKEIIPSLPIS</sequence>
<dbReference type="Gene3D" id="2.120.10.70">
    <property type="entry name" value="Fucose-specific lectin"/>
    <property type="match status" value="1"/>
</dbReference>
<keyword evidence="3" id="KW-1185">Reference proteome</keyword>
<comment type="similarity">
    <text evidence="1">Belongs to the fungal fucose-specific lectin family.</text>
</comment>
<protein>
    <recommendedName>
        <fullName evidence="4">Fucose-specific lectin</fullName>
    </recommendedName>
</protein>
<reference evidence="2 3" key="1">
    <citation type="submission" date="2024-02" db="EMBL/GenBank/DDBJ databases">
        <title>Discinaceae phylogenomics.</title>
        <authorList>
            <person name="Dirks A.C."/>
            <person name="James T.Y."/>
        </authorList>
    </citation>
    <scope>NUCLEOTIDE SEQUENCE [LARGE SCALE GENOMIC DNA]</scope>
    <source>
        <strain evidence="2 3">ACD0624</strain>
    </source>
</reference>
<accession>A0ABR3GG27</accession>
<evidence type="ECO:0000256" key="1">
    <source>
        <dbReference type="ARBA" id="ARBA00009042"/>
    </source>
</evidence>
<dbReference type="InterPro" id="IPR012475">
    <property type="entry name" value="Fungal_lectin"/>
</dbReference>
<evidence type="ECO:0000313" key="2">
    <source>
        <dbReference type="EMBL" id="KAL0634912.1"/>
    </source>
</evidence>
<dbReference type="Pfam" id="PF07938">
    <property type="entry name" value="Fungal_lectin"/>
    <property type="match status" value="1"/>
</dbReference>
<proteinExistence type="inferred from homology"/>
<dbReference type="SUPFAM" id="SSF89372">
    <property type="entry name" value="Fucose-specific lectin"/>
    <property type="match status" value="1"/>
</dbReference>
<comment type="caution">
    <text evidence="2">The sequence shown here is derived from an EMBL/GenBank/DDBJ whole genome shotgun (WGS) entry which is preliminary data.</text>
</comment>
<name>A0ABR3GG27_9PEZI</name>
<evidence type="ECO:0000313" key="3">
    <source>
        <dbReference type="Proteomes" id="UP001447188"/>
    </source>
</evidence>
<evidence type="ECO:0008006" key="4">
    <source>
        <dbReference type="Google" id="ProtNLM"/>
    </source>
</evidence>
<gene>
    <name evidence="2" type="ORF">Q9L58_006192</name>
</gene>
<organism evidence="2 3">
    <name type="scientific">Discina gigas</name>
    <dbReference type="NCBI Taxonomy" id="1032678"/>
    <lineage>
        <taxon>Eukaryota</taxon>
        <taxon>Fungi</taxon>
        <taxon>Dikarya</taxon>
        <taxon>Ascomycota</taxon>
        <taxon>Pezizomycotina</taxon>
        <taxon>Pezizomycetes</taxon>
        <taxon>Pezizales</taxon>
        <taxon>Discinaceae</taxon>
        <taxon>Discina</taxon>
    </lineage>
</organism>